<gene>
    <name evidence="2" type="ORF">BCR37DRAFT_376140</name>
</gene>
<keyword evidence="3" id="KW-1185">Reference proteome</keyword>
<evidence type="ECO:0000256" key="1">
    <source>
        <dbReference type="SAM" id="MobiDB-lite"/>
    </source>
</evidence>
<feature type="compositionally biased region" description="Low complexity" evidence="1">
    <location>
        <begin position="202"/>
        <end position="212"/>
    </location>
</feature>
<accession>A0A1Y2FS71</accession>
<dbReference type="GeneID" id="63785135"/>
<feature type="compositionally biased region" description="Polar residues" evidence="1">
    <location>
        <begin position="84"/>
        <end position="95"/>
    </location>
</feature>
<evidence type="ECO:0000313" key="2">
    <source>
        <dbReference type="EMBL" id="ORY86860.1"/>
    </source>
</evidence>
<feature type="compositionally biased region" description="Low complexity" evidence="1">
    <location>
        <begin position="73"/>
        <end position="83"/>
    </location>
</feature>
<dbReference type="RefSeq" id="XP_040727716.1">
    <property type="nucleotide sequence ID" value="XM_040868536.1"/>
</dbReference>
<evidence type="ECO:0000313" key="3">
    <source>
        <dbReference type="Proteomes" id="UP000193685"/>
    </source>
</evidence>
<organism evidence="2 3">
    <name type="scientific">Protomyces lactucae-debilis</name>
    <dbReference type="NCBI Taxonomy" id="2754530"/>
    <lineage>
        <taxon>Eukaryota</taxon>
        <taxon>Fungi</taxon>
        <taxon>Dikarya</taxon>
        <taxon>Ascomycota</taxon>
        <taxon>Taphrinomycotina</taxon>
        <taxon>Taphrinomycetes</taxon>
        <taxon>Taphrinales</taxon>
        <taxon>Protomycetaceae</taxon>
        <taxon>Protomyces</taxon>
    </lineage>
</organism>
<proteinExistence type="predicted"/>
<sequence>MSRGQYNQDPMAGSNYASGQMDPNKSFHLYAHSQQDLSHHGHERPVMMQRPSQEQIYTSSAIRPIPAHYAPMQQQQHQHQQGQRPNLSQHLSHNGYDTTDAQAAALAALSTAGTIDPLSLQRFVGYQTTLSSNAPVTPSDEKHEDAIMAYSSRDARCAQEALALLIPSAEMLTAYSSLPEYLMNQPPLGSIRPSEADGEDQSPGVGSSSGRRPAPRKRGRPPRTLPPSPPQTASLLEFPTDARSEQTGVPQAIPAAYIREQVRTLKESWMNRDIATHNLFIRAQQPAFEQEEETFLPATRLYPIHEMVLVSQLAYWQLLCRFSPAREEGWMPIVEVEVPQPDFIDPLMHWLHHHDDQALYEMLDEMVDSSAGWIGIVWFARNVRSLGVCDSRVRIVLEAVVHERFGSHIK</sequence>
<reference evidence="2 3" key="1">
    <citation type="submission" date="2016-07" db="EMBL/GenBank/DDBJ databases">
        <title>Pervasive Adenine N6-methylation of Active Genes in Fungi.</title>
        <authorList>
            <consortium name="DOE Joint Genome Institute"/>
            <person name="Mondo S.J."/>
            <person name="Dannebaum R.O."/>
            <person name="Kuo R.C."/>
            <person name="Labutti K."/>
            <person name="Haridas S."/>
            <person name="Kuo A."/>
            <person name="Salamov A."/>
            <person name="Ahrendt S.R."/>
            <person name="Lipzen A."/>
            <person name="Sullivan W."/>
            <person name="Andreopoulos W.B."/>
            <person name="Clum A."/>
            <person name="Lindquist E."/>
            <person name="Daum C."/>
            <person name="Ramamoorthy G.K."/>
            <person name="Gryganskyi A."/>
            <person name="Culley D."/>
            <person name="Magnuson J.K."/>
            <person name="James T.Y."/>
            <person name="O'Malley M.A."/>
            <person name="Stajich J.E."/>
            <person name="Spatafora J.W."/>
            <person name="Visel A."/>
            <person name="Grigoriev I.V."/>
        </authorList>
    </citation>
    <scope>NUCLEOTIDE SEQUENCE [LARGE SCALE GENOMIC DNA]</scope>
    <source>
        <strain evidence="2 3">12-1054</strain>
    </source>
</reference>
<protein>
    <submittedName>
        <fullName evidence="2">Uncharacterized protein</fullName>
    </submittedName>
</protein>
<name>A0A1Y2FS71_PROLT</name>
<dbReference type="AlphaFoldDB" id="A0A1Y2FS71"/>
<dbReference type="EMBL" id="MCFI01000002">
    <property type="protein sequence ID" value="ORY86860.1"/>
    <property type="molecule type" value="Genomic_DNA"/>
</dbReference>
<feature type="region of interest" description="Disordered" evidence="1">
    <location>
        <begin position="70"/>
        <end position="95"/>
    </location>
</feature>
<feature type="region of interest" description="Disordered" evidence="1">
    <location>
        <begin position="186"/>
        <end position="235"/>
    </location>
</feature>
<feature type="region of interest" description="Disordered" evidence="1">
    <location>
        <begin position="1"/>
        <end position="24"/>
    </location>
</feature>
<comment type="caution">
    <text evidence="2">The sequence shown here is derived from an EMBL/GenBank/DDBJ whole genome shotgun (WGS) entry which is preliminary data.</text>
</comment>
<dbReference type="Proteomes" id="UP000193685">
    <property type="component" value="Unassembled WGS sequence"/>
</dbReference>